<dbReference type="Proteomes" id="UP000473014">
    <property type="component" value="Unassembled WGS sequence"/>
</dbReference>
<organism evidence="3 4">
    <name type="scientific">Streptomyces taklimakanensis</name>
    <dbReference type="NCBI Taxonomy" id="2569853"/>
    <lineage>
        <taxon>Bacteria</taxon>
        <taxon>Bacillati</taxon>
        <taxon>Actinomycetota</taxon>
        <taxon>Actinomycetes</taxon>
        <taxon>Kitasatosporales</taxon>
        <taxon>Streptomycetaceae</taxon>
        <taxon>Streptomyces</taxon>
    </lineage>
</organism>
<feature type="signal peptide" evidence="2">
    <location>
        <begin position="1"/>
        <end position="21"/>
    </location>
</feature>
<feature type="compositionally biased region" description="Basic and acidic residues" evidence="1">
    <location>
        <begin position="45"/>
        <end position="55"/>
    </location>
</feature>
<accession>A0A6G2BE92</accession>
<name>A0A6G2BE92_9ACTN</name>
<sequence length="181" mass="18636">MAGLTAAALAVVGFLAYQADAAQDRRAGGADRKPAASASASPGAAEEKEREERARTVLPPDSGTGERVVYSVGADRVWLVGASETVTRTYEVVPGAVDPRPGEYTVTSRTERITGSDGVPVAHVVLFTQVDGVVVGFSAAVDGSLPEGPPKEGTGGIRSRPEDGEAMWRFATAGTKVVVVP</sequence>
<dbReference type="AlphaFoldDB" id="A0A6G2BE92"/>
<keyword evidence="4" id="KW-1185">Reference proteome</keyword>
<feature type="region of interest" description="Disordered" evidence="1">
    <location>
        <begin position="23"/>
        <end position="65"/>
    </location>
</feature>
<feature type="compositionally biased region" description="Basic and acidic residues" evidence="1">
    <location>
        <begin position="23"/>
        <end position="34"/>
    </location>
</feature>
<evidence type="ECO:0000313" key="3">
    <source>
        <dbReference type="EMBL" id="MTE20597.1"/>
    </source>
</evidence>
<reference evidence="3 4" key="1">
    <citation type="submission" date="2019-11" db="EMBL/GenBank/DDBJ databases">
        <authorList>
            <person name="Yuan L."/>
        </authorList>
    </citation>
    <scope>NUCLEOTIDE SEQUENCE [LARGE SCALE GENOMIC DNA]</scope>
    <source>
        <strain evidence="3 4">TRM43335</strain>
    </source>
</reference>
<evidence type="ECO:0008006" key="5">
    <source>
        <dbReference type="Google" id="ProtNLM"/>
    </source>
</evidence>
<comment type="caution">
    <text evidence="3">The sequence shown here is derived from an EMBL/GenBank/DDBJ whole genome shotgun (WGS) entry which is preliminary data.</text>
</comment>
<gene>
    <name evidence="3" type="ORF">F0L17_16075</name>
</gene>
<evidence type="ECO:0000256" key="1">
    <source>
        <dbReference type="SAM" id="MobiDB-lite"/>
    </source>
</evidence>
<keyword evidence="2" id="KW-0732">Signal</keyword>
<feature type="compositionally biased region" description="Low complexity" evidence="1">
    <location>
        <begin position="35"/>
        <end position="44"/>
    </location>
</feature>
<protein>
    <recommendedName>
        <fullName evidence="5">L,D-transpeptidase</fullName>
    </recommendedName>
</protein>
<proteinExistence type="predicted"/>
<feature type="chain" id="PRO_5039358363" description="L,D-transpeptidase" evidence="2">
    <location>
        <begin position="22"/>
        <end position="181"/>
    </location>
</feature>
<dbReference type="EMBL" id="WIXO01000001">
    <property type="protein sequence ID" value="MTE20597.1"/>
    <property type="molecule type" value="Genomic_DNA"/>
</dbReference>
<evidence type="ECO:0000256" key="2">
    <source>
        <dbReference type="SAM" id="SignalP"/>
    </source>
</evidence>
<evidence type="ECO:0000313" key="4">
    <source>
        <dbReference type="Proteomes" id="UP000473014"/>
    </source>
</evidence>